<keyword evidence="2" id="KW-1133">Transmembrane helix</keyword>
<evidence type="ECO:0000259" key="3">
    <source>
        <dbReference type="Pfam" id="PF02719"/>
    </source>
</evidence>
<dbReference type="AlphaFoldDB" id="A0A6P1NUR1"/>
<reference evidence="4 5" key="1">
    <citation type="submission" date="2020-01" db="EMBL/GenBank/DDBJ databases">
        <title>Pseudarthrobacter psychrotolerans sp. nov., isolated from antarctic soil.</title>
        <authorList>
            <person name="Shin Y."/>
            <person name="Park W."/>
        </authorList>
    </citation>
    <scope>NUCLEOTIDE SEQUENCE [LARGE SCALE GENOMIC DNA]</scope>
    <source>
        <strain evidence="4 5">YJ56</strain>
    </source>
</reference>
<dbReference type="Pfam" id="PF02719">
    <property type="entry name" value="Polysacc_synt_2"/>
    <property type="match status" value="1"/>
</dbReference>
<evidence type="ECO:0000256" key="1">
    <source>
        <dbReference type="ARBA" id="ARBA00007430"/>
    </source>
</evidence>
<dbReference type="CDD" id="cd05237">
    <property type="entry name" value="UDP_invert_4-6DH_SDR_e"/>
    <property type="match status" value="1"/>
</dbReference>
<evidence type="ECO:0000313" key="4">
    <source>
        <dbReference type="EMBL" id="QHK22274.1"/>
    </source>
</evidence>
<dbReference type="Proteomes" id="UP000464186">
    <property type="component" value="Chromosome"/>
</dbReference>
<proteinExistence type="inferred from homology"/>
<organism evidence="4 5">
    <name type="scientific">Pseudarthrobacter psychrotolerans</name>
    <dbReference type="NCBI Taxonomy" id="2697569"/>
    <lineage>
        <taxon>Bacteria</taxon>
        <taxon>Bacillati</taxon>
        <taxon>Actinomycetota</taxon>
        <taxon>Actinomycetes</taxon>
        <taxon>Micrococcales</taxon>
        <taxon>Micrococcaceae</taxon>
        <taxon>Pseudarthrobacter</taxon>
    </lineage>
</organism>
<gene>
    <name evidence="4" type="ORF">GU243_10730</name>
</gene>
<dbReference type="Pfam" id="PF13727">
    <property type="entry name" value="CoA_binding_3"/>
    <property type="match status" value="1"/>
</dbReference>
<comment type="similarity">
    <text evidence="1">Belongs to the polysaccharide synthase family.</text>
</comment>
<evidence type="ECO:0000313" key="5">
    <source>
        <dbReference type="Proteomes" id="UP000464186"/>
    </source>
</evidence>
<sequence>MRQVRLNFVVEFARRRLLRTAPRRRANILPVLGRIFLWRDYFVDAGVWAVALPIATVIRLDFDPTRISPEVLGIAIFLAAVLQALSGWAFGLYSYIHPYGSRHNAQNLVLVVISAGTILTISRLLVPASDDFPRSVPFIGLLVAFVLMAGVRLVHRTLSERRLRPGETAAPTLVYGAGHLGQHVIQQMNMDKDSPFRPVGTIDDNPRLRNYRVEGVPVLGGRAQLRQVAHETGAKVLVLAIAQADAELLRQVSDDADAAGLRLLVLPSLADILEGRARLDDLRDVSIDDLIGRQPMDTELDVVAGFITNKRVLVTGAGGSIGSELCRTIMRFSPAEVIMLDRDETGLQGTQISISGHGLLDTDEVVLADIRDEKTIREIFLNRRPEIVFHAAALKHLPMLEQYPHEAWQTNVLGTLHVLRAARAAGVATFVNISTDKAANPTSVLGFSKRLGEKLTAWFALETKRAYLSVRFGNVIGSRGSMLPTFKSQIEAGGPLTLTHPDVTRYFMTIPEACQLVVQAGAIGCPGEVLILDMGEPVRIMDVAERMIAKSGRKISISITGLRQGEKLHEEIVGAGEADERPIHPKISHNVVPPLCPNELEFNHWDPSNVQALNGLLQVQSLESGL</sequence>
<dbReference type="InterPro" id="IPR003869">
    <property type="entry name" value="Polysac_CapD-like"/>
</dbReference>
<feature type="transmembrane region" description="Helical" evidence="2">
    <location>
        <begin position="138"/>
        <end position="155"/>
    </location>
</feature>
<dbReference type="KEGG" id="psey:GU243_10730"/>
<protein>
    <submittedName>
        <fullName evidence="4">Polysaccharide biosynthesis protein</fullName>
    </submittedName>
</protein>
<feature type="transmembrane region" description="Helical" evidence="2">
    <location>
        <begin position="41"/>
        <end position="60"/>
    </location>
</feature>
<dbReference type="InterPro" id="IPR051203">
    <property type="entry name" value="Polysaccharide_Synthase-Rel"/>
</dbReference>
<name>A0A6P1NUR1_9MICC</name>
<accession>A0A6P1NUR1</accession>
<dbReference type="SUPFAM" id="SSF51735">
    <property type="entry name" value="NAD(P)-binding Rossmann-fold domains"/>
    <property type="match status" value="2"/>
</dbReference>
<feature type="transmembrane region" description="Helical" evidence="2">
    <location>
        <begin position="108"/>
        <end position="126"/>
    </location>
</feature>
<dbReference type="Gene3D" id="3.40.50.720">
    <property type="entry name" value="NAD(P)-binding Rossmann-like Domain"/>
    <property type="match status" value="2"/>
</dbReference>
<keyword evidence="2" id="KW-0812">Transmembrane</keyword>
<feature type="domain" description="Polysaccharide biosynthesis protein CapD-like" evidence="3">
    <location>
        <begin position="312"/>
        <end position="588"/>
    </location>
</feature>
<keyword evidence="2" id="KW-0472">Membrane</keyword>
<feature type="transmembrane region" description="Helical" evidence="2">
    <location>
        <begin position="72"/>
        <end position="96"/>
    </location>
</feature>
<dbReference type="PANTHER" id="PTHR43318">
    <property type="entry name" value="UDP-N-ACETYLGLUCOSAMINE 4,6-DEHYDRATASE"/>
    <property type="match status" value="1"/>
</dbReference>
<evidence type="ECO:0000256" key="2">
    <source>
        <dbReference type="SAM" id="Phobius"/>
    </source>
</evidence>
<keyword evidence="5" id="KW-1185">Reference proteome</keyword>
<dbReference type="EMBL" id="CP047898">
    <property type="protein sequence ID" value="QHK22274.1"/>
    <property type="molecule type" value="Genomic_DNA"/>
</dbReference>
<dbReference type="InterPro" id="IPR036291">
    <property type="entry name" value="NAD(P)-bd_dom_sf"/>
</dbReference>
<dbReference type="PANTHER" id="PTHR43318:SF1">
    <property type="entry name" value="POLYSACCHARIDE BIOSYNTHESIS PROTEIN EPSC-RELATED"/>
    <property type="match status" value="1"/>
</dbReference>